<evidence type="ECO:0000313" key="1">
    <source>
        <dbReference type="EMBL" id="KAL3423880.1"/>
    </source>
</evidence>
<evidence type="ECO:0000313" key="2">
    <source>
        <dbReference type="Proteomes" id="UP001629113"/>
    </source>
</evidence>
<reference evidence="1 2" key="1">
    <citation type="submission" date="2024-06" db="EMBL/GenBank/DDBJ databases">
        <title>Complete genome of Phlyctema vagabunda strain 19-DSS-EL-015.</title>
        <authorList>
            <person name="Fiorenzani C."/>
        </authorList>
    </citation>
    <scope>NUCLEOTIDE SEQUENCE [LARGE SCALE GENOMIC DNA]</scope>
    <source>
        <strain evidence="1 2">19-DSS-EL-015</strain>
    </source>
</reference>
<dbReference type="Proteomes" id="UP001629113">
    <property type="component" value="Unassembled WGS sequence"/>
</dbReference>
<protein>
    <submittedName>
        <fullName evidence="1">Uncharacterized protein</fullName>
    </submittedName>
</protein>
<proteinExistence type="predicted"/>
<gene>
    <name evidence="1" type="ORF">PVAG01_05627</name>
</gene>
<sequence>MATLLEMPVEILRVILALAVGGLEHFNLTLPTFPAATEDGVDGYITSPSFWRDDIKLARRWSRIDSIPTLLVNRWLHRETMDAIRLLPEKYCYTMDMMIVNELYMYATWLSIPAPTDQVEKVTVTVRTIDAYHALDEKTRRRNMFRGGDGGPCAFAHHIHDLLNKFFLYGPVSRANDSQFAVKALKTLELNILSPDLPEEQFVPRGTTPIHRIYKVRSESSDNKVFLVHPEYLTSLFGEFITRLLAGDTRRDFKSLLFEGVETIRLMLDGKLRQEWEVAVLLCHADAEFLAEMREIRCAKGLAVPLVKE</sequence>
<name>A0ABR4PKP1_9HELO</name>
<keyword evidence="2" id="KW-1185">Reference proteome</keyword>
<dbReference type="EMBL" id="JBFCZG010000004">
    <property type="protein sequence ID" value="KAL3423880.1"/>
    <property type="molecule type" value="Genomic_DNA"/>
</dbReference>
<accession>A0ABR4PKP1</accession>
<organism evidence="1 2">
    <name type="scientific">Phlyctema vagabunda</name>
    <dbReference type="NCBI Taxonomy" id="108571"/>
    <lineage>
        <taxon>Eukaryota</taxon>
        <taxon>Fungi</taxon>
        <taxon>Dikarya</taxon>
        <taxon>Ascomycota</taxon>
        <taxon>Pezizomycotina</taxon>
        <taxon>Leotiomycetes</taxon>
        <taxon>Helotiales</taxon>
        <taxon>Dermateaceae</taxon>
        <taxon>Phlyctema</taxon>
    </lineage>
</organism>
<comment type="caution">
    <text evidence="1">The sequence shown here is derived from an EMBL/GenBank/DDBJ whole genome shotgun (WGS) entry which is preliminary data.</text>
</comment>